<proteinExistence type="predicted"/>
<dbReference type="Proteomes" id="UP001224644">
    <property type="component" value="Unassembled WGS sequence"/>
</dbReference>
<name>A0ABT8BMG5_9HYPH</name>
<organism evidence="1 2">
    <name type="scientific">Methylobacterium adhaesivum</name>
    <dbReference type="NCBI Taxonomy" id="333297"/>
    <lineage>
        <taxon>Bacteria</taxon>
        <taxon>Pseudomonadati</taxon>
        <taxon>Pseudomonadota</taxon>
        <taxon>Alphaproteobacteria</taxon>
        <taxon>Hyphomicrobiales</taxon>
        <taxon>Methylobacteriaceae</taxon>
        <taxon>Methylobacterium</taxon>
    </lineage>
</organism>
<reference evidence="2" key="1">
    <citation type="journal article" date="2019" name="Int. J. Syst. Evol. Microbiol.">
        <title>The Global Catalogue of Microorganisms (GCM) 10K type strain sequencing project: providing services to taxonomists for standard genome sequencing and annotation.</title>
        <authorList>
            <consortium name="The Broad Institute Genomics Platform"/>
            <consortium name="The Broad Institute Genome Sequencing Center for Infectious Disease"/>
            <person name="Wu L."/>
            <person name="Ma J."/>
        </authorList>
    </citation>
    <scope>NUCLEOTIDE SEQUENCE [LARGE SCALE GENOMIC DNA]</scope>
    <source>
        <strain evidence="2">CECT 7069</strain>
    </source>
</reference>
<evidence type="ECO:0008006" key="3">
    <source>
        <dbReference type="Google" id="ProtNLM"/>
    </source>
</evidence>
<comment type="caution">
    <text evidence="1">The sequence shown here is derived from an EMBL/GenBank/DDBJ whole genome shotgun (WGS) entry which is preliminary data.</text>
</comment>
<dbReference type="SUPFAM" id="SSF52172">
    <property type="entry name" value="CheY-like"/>
    <property type="match status" value="1"/>
</dbReference>
<evidence type="ECO:0000313" key="2">
    <source>
        <dbReference type="Proteomes" id="UP001224644"/>
    </source>
</evidence>
<evidence type="ECO:0000313" key="1">
    <source>
        <dbReference type="EMBL" id="MDN3592545.1"/>
    </source>
</evidence>
<sequence>MQRASVILLTDRRDRSRALAAAVRSVSACHVVGVGEPLFSFDPVVGVIADIDLDRPGAKQILTTLVDVRQEPRVPVIVLSRSSGDAASSRATRLGATACLPEVTEAATIVAALFRQIRSQSDDGQRSGGAATLVYGLPELVGLEGGPFETNDRPARRGHL</sequence>
<gene>
    <name evidence="1" type="ORF">QWZ12_18290</name>
</gene>
<protein>
    <recommendedName>
        <fullName evidence="3">Response regulatory domain-containing protein</fullName>
    </recommendedName>
</protein>
<dbReference type="EMBL" id="JAUFPX010000017">
    <property type="protein sequence ID" value="MDN3592545.1"/>
    <property type="molecule type" value="Genomic_DNA"/>
</dbReference>
<dbReference type="RefSeq" id="WP_238223316.1">
    <property type="nucleotide sequence ID" value="NZ_BPQD01000006.1"/>
</dbReference>
<keyword evidence="2" id="KW-1185">Reference proteome</keyword>
<dbReference type="InterPro" id="IPR011006">
    <property type="entry name" value="CheY-like_superfamily"/>
</dbReference>
<accession>A0ABT8BMG5</accession>